<feature type="compositionally biased region" description="Polar residues" evidence="1">
    <location>
        <begin position="1279"/>
        <end position="1293"/>
    </location>
</feature>
<sequence>MQLPNNLNFKIPEIQVSLNSDINILKILMISALKKLSFSIELLKIQFSKGLSKMNFNNVELFVSSDIQTKCSVEIKPIEIKLPEFPVEIPLLAVTLNNLNGNLAKVQCNEISVLEQNKVFLSIQKMSFYSMKFRIPSLKIDISYLFLLRVVSFVHVVYKYRLMPPKKFKIPFKVRCNFVHFRFELSDDHKIEICFENGFKIARTKSDINENSNANIQVEGSETINSISSELKETSSKGSNQNNSINFGNSKKDDNSAKLNENKSNNSKNDDNSAKLNENESNNSKNDDNSAKLNENQTDSNQNDNNNNHDELNAKFNDNEVFDLCTVITIPSGTCWTYDREHDAQRTLIELSDCRIGVVSTKFFRLSCETFNLSVSPMFAFLPYFKIIAKSMSNLMDVIKGPDFTQPMDSPPTPIHVSFKANQFRVFILKNELTAKVDQSNDAKAFTISEVQLRLQNFLLKLKEKQVKKGSINEDEVVKTFNEMRFRLFHDTIQKIQEHNHKNGYEKFATFELKDVKIDVDGFREKTRKEMIENFTENEKYKTLKLTKEKIGKLNSLKISIEIGGFDIFTNINAQFSQYQMCKMGMIQVDVDFSILDKKANSPKDYFLYELTLDGEKFNIPLLASEPLLIYDNLNFSFDRFSFKMIPSFFDYYLNSMILITQLFQKIIEFPKINIFDNFRVKNVIYGNVKFNTLKFHLMHKPFSSSLSVTFLSLAYNFVNPLKYVISNERFLINLKNKELFLSFPMTVIEVNLTILNKNFEKENEIVTSPFIEIDPSRMHDRDYDPYEMVRSKEIEIKVDLKFPQYEKMTDSDVKDQLKANKINFEAFIIMNIEHLSKIINQFLIKKKFVFDKISCTFEKSLKKRNPVKMIISQINSPVFPATDILFNIDKINVYVNNFSFKKDKENESPQICLKSLEIWFMRMEKHTGFILFKNIVSKDPIDNNISNFRMEIFDKFLIHSFFRILSILMNFVNHSAKNKNKENHSLSLFTKKQEDKNEKNRQKKLYEQKCTQLDPETPLNDLFNIFYDVKLFVNLKKADIICYHSSYIPPSIKFKDLSLEGRKSDKYPGGMLNIIKFVEFKADIIQQGGLPFILANEMEFDVMLSIDRIFVTAILKQGMVMNIHSESISMVTDELFSNLPKIELIFNDEDFIEYISRRQKEKSKKKKSIEEDRKRRLSLTPKAESDSTTEISEADTNDTNNSENTNNSEHNSNSNSNETENSNNNSNDQNNSNENSNTQNILNDNSLNSKDDSNTQNTLNNDSSNSKDDSNNQKNLNANSKKSNEAAQNPTQEKSRSFFKMLRPWTNSTTESKQKLNSIPNPAPKNEIIPFARQFGVLIYSGITIDLLDTNFNQIATLKTNEISYKYVSKQNMTEKQDLTIGNLTVLNRLAPEKDKSGKPNRYCNFLTTDGSNDQKFLKMSITRDLRLMKLPCFSIVSIEIIPIVVNISSEFVKELTENFKVFKEFDVFNFDKMKKYFDKIEKTSKTDDKEEDKEYDSFDMASMTVAAGSSNSDSYGFYAKVEVSPIELTMSVMNDYAKLLKAIENIPLKIRKIVVTDLFATKNRVMKLVKKKMTLNIWKSTRKHFKK</sequence>
<feature type="compositionally biased region" description="Low complexity" evidence="1">
    <location>
        <begin position="274"/>
        <end position="284"/>
    </location>
</feature>
<evidence type="ECO:0000313" key="2">
    <source>
        <dbReference type="EMBL" id="KAK8860562.1"/>
    </source>
</evidence>
<dbReference type="Proteomes" id="UP001470230">
    <property type="component" value="Unassembled WGS sequence"/>
</dbReference>
<keyword evidence="3" id="KW-1185">Reference proteome</keyword>
<feature type="compositionally biased region" description="Low complexity" evidence="1">
    <location>
        <begin position="291"/>
        <end position="306"/>
    </location>
</feature>
<evidence type="ECO:0008006" key="4">
    <source>
        <dbReference type="Google" id="ProtNLM"/>
    </source>
</evidence>
<protein>
    <recommendedName>
        <fullName evidence="4">Chorein N-terminal domain-containing protein</fullName>
    </recommendedName>
</protein>
<accession>A0ABR2IDP5</accession>
<organism evidence="2 3">
    <name type="scientific">Tritrichomonas musculus</name>
    <dbReference type="NCBI Taxonomy" id="1915356"/>
    <lineage>
        <taxon>Eukaryota</taxon>
        <taxon>Metamonada</taxon>
        <taxon>Parabasalia</taxon>
        <taxon>Tritrichomonadida</taxon>
        <taxon>Tritrichomonadidae</taxon>
        <taxon>Tritrichomonas</taxon>
    </lineage>
</organism>
<gene>
    <name evidence="2" type="ORF">M9Y10_012227</name>
</gene>
<evidence type="ECO:0000313" key="3">
    <source>
        <dbReference type="Proteomes" id="UP001470230"/>
    </source>
</evidence>
<name>A0ABR2IDP5_9EUKA</name>
<evidence type="ECO:0000256" key="1">
    <source>
        <dbReference type="SAM" id="MobiDB-lite"/>
    </source>
</evidence>
<reference evidence="2 3" key="1">
    <citation type="submission" date="2024-04" db="EMBL/GenBank/DDBJ databases">
        <title>Tritrichomonas musculus Genome.</title>
        <authorList>
            <person name="Alves-Ferreira E."/>
            <person name="Grigg M."/>
            <person name="Lorenzi H."/>
            <person name="Galac M."/>
        </authorList>
    </citation>
    <scope>NUCLEOTIDE SEQUENCE [LARGE SCALE GENOMIC DNA]</scope>
    <source>
        <strain evidence="2 3">EAF2021</strain>
    </source>
</reference>
<feature type="compositionally biased region" description="Polar residues" evidence="1">
    <location>
        <begin position="236"/>
        <end position="249"/>
    </location>
</feature>
<dbReference type="PANTHER" id="PTHR42264">
    <property type="entry name" value="EPHRIN_REC_LIKE DOMAIN-CONTAINING PROTEIN"/>
    <property type="match status" value="1"/>
</dbReference>
<dbReference type="EMBL" id="JAPFFF010000018">
    <property type="protein sequence ID" value="KAK8860562.1"/>
    <property type="molecule type" value="Genomic_DNA"/>
</dbReference>
<feature type="region of interest" description="Disordered" evidence="1">
    <location>
        <begin position="229"/>
        <end position="313"/>
    </location>
</feature>
<feature type="compositionally biased region" description="Low complexity" evidence="1">
    <location>
        <begin position="257"/>
        <end position="267"/>
    </location>
</feature>
<feature type="region of interest" description="Disordered" evidence="1">
    <location>
        <begin position="1160"/>
        <end position="1296"/>
    </location>
</feature>
<feature type="compositionally biased region" description="Low complexity" evidence="1">
    <location>
        <begin position="1198"/>
        <end position="1249"/>
    </location>
</feature>
<proteinExistence type="predicted"/>
<comment type="caution">
    <text evidence="2">The sequence shown here is derived from an EMBL/GenBank/DDBJ whole genome shotgun (WGS) entry which is preliminary data.</text>
</comment>